<dbReference type="EMBL" id="JAAZWO010000013">
    <property type="protein sequence ID" value="MBC2398342.1"/>
    <property type="molecule type" value="Genomic_DNA"/>
</dbReference>
<name>A0A923E871_CLOTT</name>
<protein>
    <submittedName>
        <fullName evidence="3">Helix-turn-helix domain-containing protein</fullName>
    </submittedName>
</protein>
<proteinExistence type="predicted"/>
<dbReference type="GO" id="GO:0003677">
    <property type="term" value="F:DNA binding"/>
    <property type="evidence" value="ECO:0007669"/>
    <property type="project" value="UniProtKB-KW"/>
</dbReference>
<dbReference type="Gene3D" id="2.10.109.10">
    <property type="entry name" value="Umud Fragment, subunit A"/>
    <property type="match status" value="1"/>
</dbReference>
<dbReference type="CDD" id="cd00093">
    <property type="entry name" value="HTH_XRE"/>
    <property type="match status" value="1"/>
</dbReference>
<dbReference type="AlphaFoldDB" id="A0A923E871"/>
<keyword evidence="4" id="KW-1185">Reference proteome</keyword>
<evidence type="ECO:0000313" key="3">
    <source>
        <dbReference type="EMBL" id="MBC2398342.1"/>
    </source>
</evidence>
<dbReference type="RefSeq" id="WP_035149861.1">
    <property type="nucleotide sequence ID" value="NZ_JAAZWO010000013.1"/>
</dbReference>
<dbReference type="InterPro" id="IPR015927">
    <property type="entry name" value="Peptidase_S24_S26A/B/C"/>
</dbReference>
<dbReference type="InterPro" id="IPR010982">
    <property type="entry name" value="Lambda_DNA-bd_dom_sf"/>
</dbReference>
<reference evidence="3 4" key="1">
    <citation type="submission" date="2020-04" db="EMBL/GenBank/DDBJ databases">
        <title>Genomic insights into acetone-butanol-ethanol (ABE) fermentation by sequencing solventogenic clostridia strains.</title>
        <authorList>
            <person name="Brown S."/>
        </authorList>
    </citation>
    <scope>NUCLEOTIDE SEQUENCE [LARGE SCALE GENOMIC DNA]</scope>
    <source>
        <strain evidence="3 4">DJ011</strain>
    </source>
</reference>
<dbReference type="SUPFAM" id="SSF47413">
    <property type="entry name" value="lambda repressor-like DNA-binding domains"/>
    <property type="match status" value="1"/>
</dbReference>
<dbReference type="Proteomes" id="UP000563151">
    <property type="component" value="Unassembled WGS sequence"/>
</dbReference>
<organism evidence="3 4">
    <name type="scientific">Clostridium tetanomorphum</name>
    <dbReference type="NCBI Taxonomy" id="1553"/>
    <lineage>
        <taxon>Bacteria</taxon>
        <taxon>Bacillati</taxon>
        <taxon>Bacillota</taxon>
        <taxon>Clostridia</taxon>
        <taxon>Eubacteriales</taxon>
        <taxon>Clostridiaceae</taxon>
        <taxon>Clostridium</taxon>
    </lineage>
</organism>
<sequence length="222" mass="25526">MSRLGEKIKNLRIECKMSQKQLGKKLGVSESFINDVELGRKVINENLISRIEKILGKGLNDLTISFEEEVYKDEKENKYNSLPKKEEVKELWSEAFGSVLKNVPIYKYDLSKSIGWRQLPLKGNKIEGYAQDKVFFIEIQDDDMIGFRISKGDLAFAHVIHEIENNAICLVQHGDERKIRQIKKLDSNKILLISNPNSVRAETVEARELKPIAKLDKLEIVL</sequence>
<feature type="domain" description="HTH cro/C1-type" evidence="2">
    <location>
        <begin position="8"/>
        <end position="62"/>
    </location>
</feature>
<dbReference type="SMART" id="SM00530">
    <property type="entry name" value="HTH_XRE"/>
    <property type="match status" value="1"/>
</dbReference>
<dbReference type="Pfam" id="PF00717">
    <property type="entry name" value="Peptidase_S24"/>
    <property type="match status" value="1"/>
</dbReference>
<dbReference type="Gene3D" id="1.10.260.40">
    <property type="entry name" value="lambda repressor-like DNA-binding domains"/>
    <property type="match status" value="1"/>
</dbReference>
<dbReference type="InterPro" id="IPR036286">
    <property type="entry name" value="LexA/Signal_pep-like_sf"/>
</dbReference>
<dbReference type="PANTHER" id="PTHR46558:SF3">
    <property type="entry name" value="TRANSCRIPTIONAL REGULATOR"/>
    <property type="match status" value="1"/>
</dbReference>
<keyword evidence="1" id="KW-0238">DNA-binding</keyword>
<dbReference type="PROSITE" id="PS50943">
    <property type="entry name" value="HTH_CROC1"/>
    <property type="match status" value="1"/>
</dbReference>
<dbReference type="Pfam" id="PF01381">
    <property type="entry name" value="HTH_3"/>
    <property type="match status" value="1"/>
</dbReference>
<evidence type="ECO:0000313" key="4">
    <source>
        <dbReference type="Proteomes" id="UP000563151"/>
    </source>
</evidence>
<dbReference type="SUPFAM" id="SSF51306">
    <property type="entry name" value="LexA/Signal peptidase"/>
    <property type="match status" value="1"/>
</dbReference>
<accession>A0A923E871</accession>
<evidence type="ECO:0000256" key="1">
    <source>
        <dbReference type="ARBA" id="ARBA00023125"/>
    </source>
</evidence>
<comment type="caution">
    <text evidence="3">The sequence shown here is derived from an EMBL/GenBank/DDBJ whole genome shotgun (WGS) entry which is preliminary data.</text>
</comment>
<dbReference type="PANTHER" id="PTHR46558">
    <property type="entry name" value="TRACRIPTIONAL REGULATORY PROTEIN-RELATED-RELATED"/>
    <property type="match status" value="1"/>
</dbReference>
<dbReference type="InterPro" id="IPR001387">
    <property type="entry name" value="Cro/C1-type_HTH"/>
</dbReference>
<evidence type="ECO:0000259" key="2">
    <source>
        <dbReference type="PROSITE" id="PS50943"/>
    </source>
</evidence>
<gene>
    <name evidence="3" type="ORF">HGG79_11250</name>
</gene>